<evidence type="ECO:0000256" key="7">
    <source>
        <dbReference type="ARBA" id="ARBA00023136"/>
    </source>
</evidence>
<keyword evidence="5 8" id="KW-0812">Transmembrane</keyword>
<dbReference type="PANTHER" id="PTHR30477:SF3">
    <property type="entry name" value="METAL TRANSPORT SYSTEM MEMBRANE PROTEIN CT_069-RELATED"/>
    <property type="match status" value="1"/>
</dbReference>
<sequence length="418" mass="46981">MMEFLPSTWYILISALFLSISSSILGSILFHRRQALVGDVIAHSVLPGICIAFLLFQGKNLFWFLVGGSSTAFLATYFIQYLHRKKVLSEDVLLASTLSVFFGIGVLLLSYIQQLPWGNQSGIDRFIFGQASTLSSLDAQVIAIISIVVLALFISSFRAIKVWVFDTQFASALNFPFKMLEGILVVLLCVLAMAGLQSVGIVLMSAMFVLPPSIAYFWKRSFVGGIVAASFVSFLASAIGIMLSLIIPHIPTGPAIVVSLFFILIISVAFGKHNSLYNKLKDKRKHASKIDEEHVLKSIYKLIEASGENRTDIYALHKQTKMPFYKIEKICNKFQKRKLIKFTKNEIVLTPAGKAASKRIVRLHRLWELYLSEYLQLPEDHLHESAEDIEHYITPEIEAHLLTIMNFPKKDPHQKDIP</sequence>
<feature type="transmembrane region" description="Helical" evidence="9">
    <location>
        <begin position="199"/>
        <end position="218"/>
    </location>
</feature>
<dbReference type="InterPro" id="IPR022689">
    <property type="entry name" value="Iron_dep_repressor"/>
</dbReference>
<feature type="transmembrane region" description="Helical" evidence="9">
    <location>
        <begin position="253"/>
        <end position="271"/>
    </location>
</feature>
<keyword evidence="6 9" id="KW-1133">Transmembrane helix</keyword>
<dbReference type="SUPFAM" id="SSF47979">
    <property type="entry name" value="Iron-dependent repressor protein, dimerization domain"/>
    <property type="match status" value="1"/>
</dbReference>
<gene>
    <name evidence="11" type="ORF">FHS56_000359</name>
</gene>
<dbReference type="SMART" id="SM00529">
    <property type="entry name" value="HTH_DTXR"/>
    <property type="match status" value="1"/>
</dbReference>
<dbReference type="GO" id="GO:0055085">
    <property type="term" value="P:transmembrane transport"/>
    <property type="evidence" value="ECO:0007669"/>
    <property type="project" value="InterPro"/>
</dbReference>
<evidence type="ECO:0000256" key="2">
    <source>
        <dbReference type="ARBA" id="ARBA00008034"/>
    </source>
</evidence>
<feature type="transmembrane region" description="Helical" evidence="9">
    <location>
        <begin position="172"/>
        <end position="193"/>
    </location>
</feature>
<evidence type="ECO:0000256" key="8">
    <source>
        <dbReference type="RuleBase" id="RU003943"/>
    </source>
</evidence>
<evidence type="ECO:0000256" key="3">
    <source>
        <dbReference type="ARBA" id="ARBA00022448"/>
    </source>
</evidence>
<dbReference type="GO" id="GO:0043190">
    <property type="term" value="C:ATP-binding cassette (ABC) transporter complex"/>
    <property type="evidence" value="ECO:0007669"/>
    <property type="project" value="InterPro"/>
</dbReference>
<dbReference type="PANTHER" id="PTHR30477">
    <property type="entry name" value="ABC-TRANSPORTER METAL-BINDING PROTEIN"/>
    <property type="match status" value="1"/>
</dbReference>
<dbReference type="InterPro" id="IPR001626">
    <property type="entry name" value="ABC_TroCD"/>
</dbReference>
<evidence type="ECO:0000259" key="10">
    <source>
        <dbReference type="Pfam" id="PF02742"/>
    </source>
</evidence>
<dbReference type="EMBL" id="JAASRN010000001">
    <property type="protein sequence ID" value="NIK72873.1"/>
    <property type="molecule type" value="Genomic_DNA"/>
</dbReference>
<evidence type="ECO:0000256" key="5">
    <source>
        <dbReference type="ARBA" id="ARBA00022692"/>
    </source>
</evidence>
<feature type="transmembrane region" description="Helical" evidence="9">
    <location>
        <begin position="6"/>
        <end position="29"/>
    </location>
</feature>
<comment type="subcellular location">
    <subcellularLocation>
        <location evidence="1 8">Cell membrane</location>
        <topology evidence="1 8">Multi-pass membrane protein</topology>
    </subcellularLocation>
</comment>
<evidence type="ECO:0000256" key="6">
    <source>
        <dbReference type="ARBA" id="ARBA00022989"/>
    </source>
</evidence>
<dbReference type="GO" id="GO:0046983">
    <property type="term" value="F:protein dimerization activity"/>
    <property type="evidence" value="ECO:0007669"/>
    <property type="project" value="InterPro"/>
</dbReference>
<keyword evidence="7 9" id="KW-0472">Membrane</keyword>
<feature type="transmembrane region" description="Helical" evidence="9">
    <location>
        <begin position="92"/>
        <end position="112"/>
    </location>
</feature>
<dbReference type="SUPFAM" id="SSF81345">
    <property type="entry name" value="ABC transporter involved in vitamin B12 uptake, BtuC"/>
    <property type="match status" value="1"/>
</dbReference>
<protein>
    <submittedName>
        <fullName evidence="11">Manganese/zinc/iron transport system permease protein</fullName>
    </submittedName>
</protein>
<evidence type="ECO:0000313" key="11">
    <source>
        <dbReference type="EMBL" id="NIK72873.1"/>
    </source>
</evidence>
<evidence type="ECO:0000256" key="1">
    <source>
        <dbReference type="ARBA" id="ARBA00004651"/>
    </source>
</evidence>
<keyword evidence="3 8" id="KW-0813">Transport</keyword>
<evidence type="ECO:0000256" key="4">
    <source>
        <dbReference type="ARBA" id="ARBA00022475"/>
    </source>
</evidence>
<keyword evidence="4" id="KW-1003">Cell membrane</keyword>
<feature type="transmembrane region" description="Helical" evidence="9">
    <location>
        <begin position="36"/>
        <end position="56"/>
    </location>
</feature>
<dbReference type="Proteomes" id="UP000537126">
    <property type="component" value="Unassembled WGS sequence"/>
</dbReference>
<comment type="caution">
    <text evidence="11">The sequence shown here is derived from an EMBL/GenBank/DDBJ whole genome shotgun (WGS) entry which is preliminary data.</text>
</comment>
<reference evidence="11 12" key="1">
    <citation type="submission" date="2020-03" db="EMBL/GenBank/DDBJ databases">
        <title>Genomic Encyclopedia of Type Strains, Phase IV (KMG-IV): sequencing the most valuable type-strain genomes for metagenomic binning, comparative biology and taxonomic classification.</title>
        <authorList>
            <person name="Goeker M."/>
        </authorList>
    </citation>
    <scope>NUCLEOTIDE SEQUENCE [LARGE SCALE GENOMIC DNA]</scope>
    <source>
        <strain evidence="11 12">DSM 5718</strain>
    </source>
</reference>
<proteinExistence type="inferred from homology"/>
<feature type="transmembrane region" description="Helical" evidence="9">
    <location>
        <begin position="62"/>
        <end position="80"/>
    </location>
</feature>
<comment type="similarity">
    <text evidence="2 8">Belongs to the ABC-3 integral membrane protein family.</text>
</comment>
<dbReference type="InterPro" id="IPR036388">
    <property type="entry name" value="WH-like_DNA-bd_sf"/>
</dbReference>
<dbReference type="InterPro" id="IPR037294">
    <property type="entry name" value="ABC_BtuC-like"/>
</dbReference>
<feature type="domain" description="Iron dependent repressor metal binding and dimerisation" evidence="10">
    <location>
        <begin position="350"/>
        <end position="418"/>
    </location>
</feature>
<name>A0A846MMU9_9BACT</name>
<keyword evidence="12" id="KW-1185">Reference proteome</keyword>
<dbReference type="GO" id="GO:0046914">
    <property type="term" value="F:transition metal ion binding"/>
    <property type="evidence" value="ECO:0007669"/>
    <property type="project" value="InterPro"/>
</dbReference>
<evidence type="ECO:0000313" key="12">
    <source>
        <dbReference type="Proteomes" id="UP000537126"/>
    </source>
</evidence>
<accession>A0A846MMU9</accession>
<dbReference type="GO" id="GO:0003700">
    <property type="term" value="F:DNA-binding transcription factor activity"/>
    <property type="evidence" value="ECO:0007669"/>
    <property type="project" value="InterPro"/>
</dbReference>
<dbReference type="Pfam" id="PF00950">
    <property type="entry name" value="ABC-3"/>
    <property type="match status" value="1"/>
</dbReference>
<dbReference type="Gene3D" id="1.10.10.10">
    <property type="entry name" value="Winged helix-like DNA-binding domain superfamily/Winged helix DNA-binding domain"/>
    <property type="match status" value="1"/>
</dbReference>
<dbReference type="RefSeq" id="WP_166918169.1">
    <property type="nucleotide sequence ID" value="NZ_JAASRN010000001.1"/>
</dbReference>
<dbReference type="GO" id="GO:0010043">
    <property type="term" value="P:response to zinc ion"/>
    <property type="evidence" value="ECO:0007669"/>
    <property type="project" value="TreeGrafter"/>
</dbReference>
<feature type="transmembrane region" description="Helical" evidence="9">
    <location>
        <begin position="141"/>
        <end position="160"/>
    </location>
</feature>
<dbReference type="Gene3D" id="1.10.3470.10">
    <property type="entry name" value="ABC transporter involved in vitamin B12 uptake, BtuC"/>
    <property type="match status" value="1"/>
</dbReference>
<feature type="transmembrane region" description="Helical" evidence="9">
    <location>
        <begin position="225"/>
        <end position="247"/>
    </location>
</feature>
<organism evidence="11 12">
    <name type="scientific">Thermonema lapsum</name>
    <dbReference type="NCBI Taxonomy" id="28195"/>
    <lineage>
        <taxon>Bacteria</taxon>
        <taxon>Pseudomonadati</taxon>
        <taxon>Bacteroidota</taxon>
        <taxon>Cytophagia</taxon>
        <taxon>Cytophagales</taxon>
        <taxon>Thermonemataceae</taxon>
        <taxon>Thermonema</taxon>
    </lineage>
</organism>
<dbReference type="InterPro" id="IPR001367">
    <property type="entry name" value="Fe_dep_repressor"/>
</dbReference>
<dbReference type="AlphaFoldDB" id="A0A846MMU9"/>
<dbReference type="CDD" id="cd06550">
    <property type="entry name" value="TM_ABC_iron-siderophores_like"/>
    <property type="match status" value="1"/>
</dbReference>
<dbReference type="InterPro" id="IPR036421">
    <property type="entry name" value="Fe_dep_repressor_sf"/>
</dbReference>
<evidence type="ECO:0000256" key="9">
    <source>
        <dbReference type="SAM" id="Phobius"/>
    </source>
</evidence>
<dbReference type="Pfam" id="PF02742">
    <property type="entry name" value="Fe_dep_repr_C"/>
    <property type="match status" value="1"/>
</dbReference>